<organism evidence="2 3">
    <name type="scientific">Litorivicinus lipolyticus</name>
    <dbReference type="NCBI Taxonomy" id="418701"/>
    <lineage>
        <taxon>Bacteria</taxon>
        <taxon>Pseudomonadati</taxon>
        <taxon>Pseudomonadota</taxon>
        <taxon>Gammaproteobacteria</taxon>
        <taxon>Oceanospirillales</taxon>
        <taxon>Litorivicinaceae</taxon>
        <taxon>Litorivicinus</taxon>
    </lineage>
</organism>
<reference evidence="2 3" key="1">
    <citation type="submission" date="2019-11" db="EMBL/GenBank/DDBJ databases">
        <authorList>
            <person name="Khan S.A."/>
            <person name="Jeon C.O."/>
            <person name="Chun B.H."/>
        </authorList>
    </citation>
    <scope>NUCLEOTIDE SEQUENCE [LARGE SCALE GENOMIC DNA]</scope>
    <source>
        <strain evidence="2 3">IMCC 1097</strain>
    </source>
</reference>
<protein>
    <submittedName>
        <fullName evidence="2">AzlD domain-containing protein</fullName>
    </submittedName>
</protein>
<keyword evidence="1" id="KW-1133">Transmembrane helix</keyword>
<feature type="transmembrane region" description="Helical" evidence="1">
    <location>
        <begin position="73"/>
        <end position="102"/>
    </location>
</feature>
<gene>
    <name evidence="2" type="ORF">GH975_02660</name>
</gene>
<evidence type="ECO:0000256" key="1">
    <source>
        <dbReference type="SAM" id="Phobius"/>
    </source>
</evidence>
<dbReference type="EMBL" id="CP045871">
    <property type="protein sequence ID" value="QGG79526.1"/>
    <property type="molecule type" value="Genomic_DNA"/>
</dbReference>
<feature type="transmembrane region" description="Helical" evidence="1">
    <location>
        <begin position="41"/>
        <end position="61"/>
    </location>
</feature>
<feature type="transmembrane region" description="Helical" evidence="1">
    <location>
        <begin position="6"/>
        <end position="29"/>
    </location>
</feature>
<sequence>MIESSTFWLVTLTLGLGTFLIRFSFLGFWGARPIPDWARLHLKYVGTAVFPALVVPLVVWPPATDGVFDPVRFVAALAALLAGLRFGVVWAIVLGMGTLYTLQYVLN</sequence>
<dbReference type="KEGG" id="llp:GH975_02660"/>
<dbReference type="Pfam" id="PF05437">
    <property type="entry name" value="AzlD"/>
    <property type="match status" value="1"/>
</dbReference>
<keyword evidence="1" id="KW-0812">Transmembrane</keyword>
<name>A0A5Q2QBY5_9GAMM</name>
<evidence type="ECO:0000313" key="2">
    <source>
        <dbReference type="EMBL" id="QGG79526.1"/>
    </source>
</evidence>
<dbReference type="Proteomes" id="UP000388235">
    <property type="component" value="Chromosome"/>
</dbReference>
<keyword evidence="3" id="KW-1185">Reference proteome</keyword>
<dbReference type="RefSeq" id="WP_153713030.1">
    <property type="nucleotide sequence ID" value="NZ_CP045871.1"/>
</dbReference>
<dbReference type="AlphaFoldDB" id="A0A5Q2QBY5"/>
<accession>A0A5Q2QBY5</accession>
<evidence type="ECO:0000313" key="3">
    <source>
        <dbReference type="Proteomes" id="UP000388235"/>
    </source>
</evidence>
<dbReference type="InterPro" id="IPR008407">
    <property type="entry name" value="Brnchd-chn_aa_trnsp_AzlD"/>
</dbReference>
<proteinExistence type="predicted"/>
<keyword evidence="1" id="KW-0472">Membrane</keyword>